<evidence type="ECO:0000256" key="2">
    <source>
        <dbReference type="ARBA" id="ARBA00022840"/>
    </source>
</evidence>
<dbReference type="AlphaFoldDB" id="C8X8H8"/>
<dbReference type="EMBL" id="CP001737">
    <property type="protein sequence ID" value="ACV79033.1"/>
    <property type="molecule type" value="Genomic_DNA"/>
</dbReference>
<dbReference type="HOGENOM" id="CLU_263565_0_0_11"/>
<dbReference type="Pfam" id="PF01580">
    <property type="entry name" value="FtsK_SpoIIIE"/>
    <property type="match status" value="1"/>
</dbReference>
<dbReference type="PROSITE" id="PS50901">
    <property type="entry name" value="FTSK"/>
    <property type="match status" value="1"/>
</dbReference>
<evidence type="ECO:0000313" key="8">
    <source>
        <dbReference type="Proteomes" id="UP000002218"/>
    </source>
</evidence>
<evidence type="ECO:0000256" key="1">
    <source>
        <dbReference type="ARBA" id="ARBA00022741"/>
    </source>
</evidence>
<feature type="region of interest" description="Disordered" evidence="4">
    <location>
        <begin position="1139"/>
        <end position="1241"/>
    </location>
</feature>
<feature type="transmembrane region" description="Helical" evidence="5">
    <location>
        <begin position="99"/>
        <end position="122"/>
    </location>
</feature>
<evidence type="ECO:0000256" key="5">
    <source>
        <dbReference type="SAM" id="Phobius"/>
    </source>
</evidence>
<dbReference type="SMART" id="SM00382">
    <property type="entry name" value="AAA"/>
    <property type="match status" value="1"/>
</dbReference>
<dbReference type="GO" id="GO:0051301">
    <property type="term" value="P:cell division"/>
    <property type="evidence" value="ECO:0007669"/>
    <property type="project" value="UniProtKB-KW"/>
</dbReference>
<keyword evidence="5" id="KW-1133">Transmembrane helix</keyword>
<evidence type="ECO:0000256" key="4">
    <source>
        <dbReference type="SAM" id="MobiDB-lite"/>
    </source>
</evidence>
<feature type="compositionally biased region" description="Acidic residues" evidence="4">
    <location>
        <begin position="1192"/>
        <end position="1209"/>
    </location>
</feature>
<evidence type="ECO:0000259" key="6">
    <source>
        <dbReference type="PROSITE" id="PS50901"/>
    </source>
</evidence>
<reference evidence="7 8" key="2">
    <citation type="journal article" date="2010" name="Stand. Genomic Sci.">
        <title>Complete genome sequence of Nakamurella multipartita type strain (Y-104).</title>
        <authorList>
            <person name="Tice H."/>
            <person name="Mayilraj S."/>
            <person name="Sims D."/>
            <person name="Lapidus A."/>
            <person name="Nolan M."/>
            <person name="Lucas S."/>
            <person name="Glavina Del Rio T."/>
            <person name="Copeland A."/>
            <person name="Cheng J.F."/>
            <person name="Meincke L."/>
            <person name="Bruce D."/>
            <person name="Goodwin L."/>
            <person name="Pitluck S."/>
            <person name="Ivanova N."/>
            <person name="Mavromatis K."/>
            <person name="Ovchinnikova G."/>
            <person name="Pati A."/>
            <person name="Chen A."/>
            <person name="Palaniappan K."/>
            <person name="Land M."/>
            <person name="Hauser L."/>
            <person name="Chang Y.J."/>
            <person name="Jeffries C.D."/>
            <person name="Detter J.C."/>
            <person name="Brettin T."/>
            <person name="Rohde M."/>
            <person name="Goker M."/>
            <person name="Bristow J."/>
            <person name="Eisen J.A."/>
            <person name="Markowitz V."/>
            <person name="Hugenholtz P."/>
            <person name="Kyrpides N.C."/>
            <person name="Klenk H.P."/>
            <person name="Chen F."/>
        </authorList>
    </citation>
    <scope>NUCLEOTIDE SEQUENCE [LARGE SCALE GENOMIC DNA]</scope>
    <source>
        <strain evidence="8">ATCC 700099 / DSM 44233 / CIP 104796 / JCM 9543 / NBRC 105858 / Y-104</strain>
    </source>
</reference>
<dbReference type="Gene3D" id="3.40.50.300">
    <property type="entry name" value="P-loop containing nucleotide triphosphate hydrolases"/>
    <property type="match status" value="1"/>
</dbReference>
<keyword evidence="8" id="KW-1185">Reference proteome</keyword>
<sequence>MGRRSAAGVSPLVSHRRLLLASGVVAAGIAGWRGYPPVTALQVASLLAAWLEPPPILTGPKDRQSGLPTPSGPAEAKRLSAYRFWSGIRWRLILPGGDWLPGWPVLAAWLAAVLAAAVGWLIPVNDTAWRHVDAYSSFVIVVTLSAAGRRCADPDVGPPHPGVRVNSLRETRPLVWVVAGVTGLAAGVAAYVMLPVPPSPVVVDYEVIEPDPARVLVLPDVPGATIGMCTLVALTVALLVLGRPWRRAALSRWRLACAQAARWDAIWRSLKFDPTPMLLDVADLGPARIETFTAPPAQGAATFLPLAGKLAPAIGAGMQVRILECWDTDQGGQPVPGRPHPLHFRVVTWAADQTPDLTDATLPVPVVELFAHCQMVHVAESNSMLRPMLLSATLISQPPDRDPQPGPQPGIWRAVFVAPNGPSMSTIRSHLGAEAFSSAFGVPALVEFDQVPDPGGDGIIFGAIGHPEAPLPLPDDQSTPDYGAWIDLIDMSDHWDRVWGETLKQGNSPPVPQGATRLTENLPNGTEVKLIGFVVRRGIDLSLYDGKVEKSLRTAMDGAGFVSITGWFTGRQKTNRHPQAFTLTWAHGPVPDRPDLLKASVASKWVMAGQLNQAFDAVRLPRPDLMRAKALTTGRSERAVWELQIRTYDGCTAADVMRRSDALRAALRTEWLRIQADDSTADTCQVFVGGSPTNPDVMLSHPDQDRLRLLALDWAQIWLDCRVKGANGHPPALLQSASMPGNQAIQVLDFRLPSPVSFASIKANIAKLKTASVNEFVEARPGALGADTIRLLTCPVDPMPTTVAFDWAFRDPDGALPIGTRVDGSTAVVDLRESPHVALFGTTGAGKSSTAQGLIYAALDTECRVALVDVRKKGADFRFALDHLIGFATELPQAAALMEAIHAEVGRRAEVNANHGVGSARDLPHNLRPPTIVLFLDEFVGLIHAPKPSTRAEDDPQLEARRLADLAAYTAKRRIAFLAERIAAEARSADVHLILATQRLKQDVLDAAGLSDLKTNLARILLGKANPGERMTALRDPENAPTLGDTVPKGRGIWESTTEPAQAVQFWYATPDDYRVHLQAGVPPISEQDRIDIRPYLPAPGSEELPGSIVPRDEPDLNVHLGTFEFSIDDLDAIPDIDADRSDDASVPESIWPSNPATVEPGAPIDCMPVPAASAGFQPTGGPDPIGAFELPDLDWDPAGDPDSEDEFDSATTTTLRSGTAGGSGHPDADVEGTHAESISASRPSLLHHAIDDEFGDVSTGFRLPRRVLIDDDLG</sequence>
<dbReference type="InParanoid" id="C8X8H8"/>
<dbReference type="InterPro" id="IPR050206">
    <property type="entry name" value="FtsK/SpoIIIE/SftA"/>
</dbReference>
<reference evidence="8" key="1">
    <citation type="submission" date="2009-09" db="EMBL/GenBank/DDBJ databases">
        <title>The complete genome of Nakamurella multipartita DSM 44233.</title>
        <authorList>
            <consortium name="US DOE Joint Genome Institute (JGI-PGF)"/>
            <person name="Lucas S."/>
            <person name="Copeland A."/>
            <person name="Lapidus A."/>
            <person name="Glavina del Rio T."/>
            <person name="Dalin E."/>
            <person name="Tice H."/>
            <person name="Bruce D."/>
            <person name="Goodwin L."/>
            <person name="Pitluck S."/>
            <person name="Kyrpides N."/>
            <person name="Mavromatis K."/>
            <person name="Ivanova N."/>
            <person name="Ovchinnikova G."/>
            <person name="Sims D."/>
            <person name="Meincke L."/>
            <person name="Brettin T."/>
            <person name="Detter J.C."/>
            <person name="Han C."/>
            <person name="Larimer F."/>
            <person name="Land M."/>
            <person name="Hauser L."/>
            <person name="Markowitz V."/>
            <person name="Cheng J.-F."/>
            <person name="Hugenholtz P."/>
            <person name="Woyke T."/>
            <person name="Wu D."/>
            <person name="Klenk H.-P."/>
            <person name="Eisen J.A."/>
        </authorList>
    </citation>
    <scope>NUCLEOTIDE SEQUENCE [LARGE SCALE GENOMIC DNA]</scope>
    <source>
        <strain evidence="8">ATCC 700099 / DSM 44233 / CIP 104796 / JCM 9543 / NBRC 105858 / Y-104</strain>
    </source>
</reference>
<dbReference type="GO" id="GO:0005524">
    <property type="term" value="F:ATP binding"/>
    <property type="evidence" value="ECO:0007669"/>
    <property type="project" value="UniProtKB-UniRule"/>
</dbReference>
<keyword evidence="1 3" id="KW-0547">Nucleotide-binding</keyword>
<dbReference type="eggNOG" id="COG1674">
    <property type="taxonomic scope" value="Bacteria"/>
</dbReference>
<dbReference type="Proteomes" id="UP000002218">
    <property type="component" value="Chromosome"/>
</dbReference>
<accession>C8X8H8</accession>
<keyword evidence="7" id="KW-0132">Cell division</keyword>
<name>C8X8H8_NAKMY</name>
<dbReference type="STRING" id="479431.Namu_2687"/>
<feature type="transmembrane region" description="Helical" evidence="5">
    <location>
        <begin position="173"/>
        <end position="194"/>
    </location>
</feature>
<organism evidence="7 8">
    <name type="scientific">Nakamurella multipartita (strain ATCC 700099 / DSM 44233 / CIP 104796 / JCM 9543 / NBRC 105858 / Y-104)</name>
    <name type="common">Microsphaera multipartita</name>
    <dbReference type="NCBI Taxonomy" id="479431"/>
    <lineage>
        <taxon>Bacteria</taxon>
        <taxon>Bacillati</taxon>
        <taxon>Actinomycetota</taxon>
        <taxon>Actinomycetes</taxon>
        <taxon>Nakamurellales</taxon>
        <taxon>Nakamurellaceae</taxon>
        <taxon>Nakamurella</taxon>
    </lineage>
</organism>
<keyword evidence="5" id="KW-0812">Transmembrane</keyword>
<dbReference type="InterPro" id="IPR027417">
    <property type="entry name" value="P-loop_NTPase"/>
</dbReference>
<keyword evidence="7" id="KW-0131">Cell cycle</keyword>
<dbReference type="InterPro" id="IPR002543">
    <property type="entry name" value="FtsK_dom"/>
</dbReference>
<dbReference type="SUPFAM" id="SSF52540">
    <property type="entry name" value="P-loop containing nucleoside triphosphate hydrolases"/>
    <property type="match status" value="1"/>
</dbReference>
<keyword evidence="2 3" id="KW-0067">ATP-binding</keyword>
<proteinExistence type="predicted"/>
<keyword evidence="5" id="KW-0472">Membrane</keyword>
<dbReference type="CDD" id="cd01127">
    <property type="entry name" value="TrwB_TraG_TraD_VirD4"/>
    <property type="match status" value="1"/>
</dbReference>
<dbReference type="InterPro" id="IPR003593">
    <property type="entry name" value="AAA+_ATPase"/>
</dbReference>
<protein>
    <submittedName>
        <fullName evidence="7">Cell division FtsK/SpoIIIE</fullName>
    </submittedName>
</protein>
<evidence type="ECO:0000313" key="7">
    <source>
        <dbReference type="EMBL" id="ACV79033.1"/>
    </source>
</evidence>
<evidence type="ECO:0000256" key="3">
    <source>
        <dbReference type="PROSITE-ProRule" id="PRU00289"/>
    </source>
</evidence>
<feature type="domain" description="FtsK" evidence="6">
    <location>
        <begin position="824"/>
        <end position="1031"/>
    </location>
</feature>
<dbReference type="GO" id="GO:0003677">
    <property type="term" value="F:DNA binding"/>
    <property type="evidence" value="ECO:0007669"/>
    <property type="project" value="InterPro"/>
</dbReference>
<feature type="binding site" evidence="3">
    <location>
        <begin position="841"/>
        <end position="848"/>
    </location>
    <ligand>
        <name>ATP</name>
        <dbReference type="ChEBI" id="CHEBI:30616"/>
    </ligand>
</feature>
<dbReference type="KEGG" id="nml:Namu_2687"/>
<gene>
    <name evidence="7" type="ordered locus">Namu_2687</name>
</gene>
<dbReference type="PANTHER" id="PTHR22683">
    <property type="entry name" value="SPORULATION PROTEIN RELATED"/>
    <property type="match status" value="1"/>
</dbReference>
<dbReference type="PANTHER" id="PTHR22683:SF1">
    <property type="entry name" value="TYPE VII SECRETION SYSTEM PROTEIN ESSC"/>
    <property type="match status" value="1"/>
</dbReference>